<accession>A0A9P4QAD3</accession>
<comment type="caution">
    <text evidence="2">The sequence shown here is derived from an EMBL/GenBank/DDBJ whole genome shotgun (WGS) entry which is preliminary data.</text>
</comment>
<proteinExistence type="predicted"/>
<reference evidence="2" key="1">
    <citation type="journal article" date="2020" name="Stud. Mycol.">
        <title>101 Dothideomycetes genomes: a test case for predicting lifestyles and emergence of pathogens.</title>
        <authorList>
            <person name="Haridas S."/>
            <person name="Albert R."/>
            <person name="Binder M."/>
            <person name="Bloem J."/>
            <person name="Labutti K."/>
            <person name="Salamov A."/>
            <person name="Andreopoulos B."/>
            <person name="Baker S."/>
            <person name="Barry K."/>
            <person name="Bills G."/>
            <person name="Bluhm B."/>
            <person name="Cannon C."/>
            <person name="Castanera R."/>
            <person name="Culley D."/>
            <person name="Daum C."/>
            <person name="Ezra D."/>
            <person name="Gonzalez J."/>
            <person name="Henrissat B."/>
            <person name="Kuo A."/>
            <person name="Liang C."/>
            <person name="Lipzen A."/>
            <person name="Lutzoni F."/>
            <person name="Magnuson J."/>
            <person name="Mondo S."/>
            <person name="Nolan M."/>
            <person name="Ohm R."/>
            <person name="Pangilinan J."/>
            <person name="Park H.-J."/>
            <person name="Ramirez L."/>
            <person name="Alfaro M."/>
            <person name="Sun H."/>
            <person name="Tritt A."/>
            <person name="Yoshinaga Y."/>
            <person name="Zwiers L.-H."/>
            <person name="Turgeon B."/>
            <person name="Goodwin S."/>
            <person name="Spatafora J."/>
            <person name="Crous P."/>
            <person name="Grigoriev I."/>
        </authorList>
    </citation>
    <scope>NUCLEOTIDE SEQUENCE</scope>
    <source>
        <strain evidence="2">CBS 116435</strain>
    </source>
</reference>
<sequence>MKSPINRIMRTLALPLLICSNSGFRDGLLDVLRLRLLTSSPEWPASISLHRRSRYSSKGSATGIMTTAEFAEPLQPSHGCLTNTYSDSAWCGCLHLQPGKSANPHVEAPREDASRRMPPSPSPVSTASLRLRLLQGQFRIPHKGSAWYVFPDGCNG</sequence>
<dbReference type="AlphaFoldDB" id="A0A9P4QAD3"/>
<gene>
    <name evidence="2" type="ORF">K431DRAFT_283944</name>
</gene>
<dbReference type="EMBL" id="MU003782">
    <property type="protein sequence ID" value="KAF2722525.1"/>
    <property type="molecule type" value="Genomic_DNA"/>
</dbReference>
<name>A0A9P4QAD3_9PEZI</name>
<evidence type="ECO:0000256" key="1">
    <source>
        <dbReference type="SAM" id="MobiDB-lite"/>
    </source>
</evidence>
<keyword evidence="3" id="KW-1185">Reference proteome</keyword>
<dbReference type="Proteomes" id="UP000799441">
    <property type="component" value="Unassembled WGS sequence"/>
</dbReference>
<organism evidence="2 3">
    <name type="scientific">Polychaeton citri CBS 116435</name>
    <dbReference type="NCBI Taxonomy" id="1314669"/>
    <lineage>
        <taxon>Eukaryota</taxon>
        <taxon>Fungi</taxon>
        <taxon>Dikarya</taxon>
        <taxon>Ascomycota</taxon>
        <taxon>Pezizomycotina</taxon>
        <taxon>Dothideomycetes</taxon>
        <taxon>Dothideomycetidae</taxon>
        <taxon>Capnodiales</taxon>
        <taxon>Capnodiaceae</taxon>
        <taxon>Polychaeton</taxon>
    </lineage>
</organism>
<evidence type="ECO:0000313" key="2">
    <source>
        <dbReference type="EMBL" id="KAF2722525.1"/>
    </source>
</evidence>
<protein>
    <submittedName>
        <fullName evidence="2">Uncharacterized protein</fullName>
    </submittedName>
</protein>
<feature type="region of interest" description="Disordered" evidence="1">
    <location>
        <begin position="102"/>
        <end position="125"/>
    </location>
</feature>
<evidence type="ECO:0000313" key="3">
    <source>
        <dbReference type="Proteomes" id="UP000799441"/>
    </source>
</evidence>